<evidence type="ECO:0000256" key="3">
    <source>
        <dbReference type="SAM" id="Phobius"/>
    </source>
</evidence>
<reference evidence="6 7" key="1">
    <citation type="submission" date="2019-08" db="EMBL/GenBank/DDBJ databases">
        <title>Amphibian skin-associated Pigmentiphaga: genome sequence and occurrence across geography and hosts.</title>
        <authorList>
            <person name="Bletz M.C."/>
            <person name="Bunk B."/>
            <person name="Sproeer C."/>
            <person name="Biwer P."/>
            <person name="Reiter S."/>
            <person name="Rabemananjara F.C.E."/>
            <person name="Schulz S."/>
            <person name="Overmann J."/>
            <person name="Vences M."/>
        </authorList>
    </citation>
    <scope>NUCLEOTIDE SEQUENCE [LARGE SCALE GENOMIC DNA]</scope>
    <source>
        <strain evidence="6 7">Mada1488</strain>
    </source>
</reference>
<organism evidence="6 7">
    <name type="scientific">Pigmentiphaga aceris</name>
    <dbReference type="NCBI Taxonomy" id="1940612"/>
    <lineage>
        <taxon>Bacteria</taxon>
        <taxon>Pseudomonadati</taxon>
        <taxon>Pseudomonadota</taxon>
        <taxon>Betaproteobacteria</taxon>
        <taxon>Burkholderiales</taxon>
        <taxon>Alcaligenaceae</taxon>
        <taxon>Pigmentiphaga</taxon>
    </lineage>
</organism>
<dbReference type="InterPro" id="IPR000160">
    <property type="entry name" value="GGDEF_dom"/>
</dbReference>
<dbReference type="PROSITE" id="PS50887">
    <property type="entry name" value="GGDEF"/>
    <property type="match status" value="1"/>
</dbReference>
<gene>
    <name evidence="6" type="ORF">FXN63_06790</name>
</gene>
<name>A0A5C0AYB0_9BURK</name>
<keyword evidence="4" id="KW-0732">Signal</keyword>
<keyword evidence="3" id="KW-0812">Transmembrane</keyword>
<dbReference type="GO" id="GO:0043709">
    <property type="term" value="P:cell adhesion involved in single-species biofilm formation"/>
    <property type="evidence" value="ECO:0007669"/>
    <property type="project" value="TreeGrafter"/>
</dbReference>
<feature type="transmembrane region" description="Helical" evidence="3">
    <location>
        <begin position="119"/>
        <end position="138"/>
    </location>
</feature>
<proteinExistence type="predicted"/>
<dbReference type="OrthoDB" id="9813903at2"/>
<feature type="transmembrane region" description="Helical" evidence="3">
    <location>
        <begin position="176"/>
        <end position="197"/>
    </location>
</feature>
<dbReference type="SMART" id="SM00267">
    <property type="entry name" value="GGDEF"/>
    <property type="match status" value="1"/>
</dbReference>
<dbReference type="GO" id="GO:1902201">
    <property type="term" value="P:negative regulation of bacterial-type flagellum-dependent cell motility"/>
    <property type="evidence" value="ECO:0007669"/>
    <property type="project" value="TreeGrafter"/>
</dbReference>
<dbReference type="GO" id="GO:0052621">
    <property type="term" value="F:diguanylate cyclase activity"/>
    <property type="evidence" value="ECO:0007669"/>
    <property type="project" value="UniProtKB-EC"/>
</dbReference>
<evidence type="ECO:0000256" key="1">
    <source>
        <dbReference type="ARBA" id="ARBA00012528"/>
    </source>
</evidence>
<feature type="transmembrane region" description="Helical" evidence="3">
    <location>
        <begin position="144"/>
        <end position="164"/>
    </location>
</feature>
<evidence type="ECO:0000313" key="6">
    <source>
        <dbReference type="EMBL" id="QEI05581.1"/>
    </source>
</evidence>
<dbReference type="AlphaFoldDB" id="A0A5C0AYB0"/>
<dbReference type="FunFam" id="3.30.70.270:FF:000001">
    <property type="entry name" value="Diguanylate cyclase domain protein"/>
    <property type="match status" value="1"/>
</dbReference>
<dbReference type="InterPro" id="IPR050469">
    <property type="entry name" value="Diguanylate_Cyclase"/>
</dbReference>
<dbReference type="CDD" id="cd01949">
    <property type="entry name" value="GGDEF"/>
    <property type="match status" value="1"/>
</dbReference>
<comment type="catalytic activity">
    <reaction evidence="2">
        <text>2 GTP = 3',3'-c-di-GMP + 2 diphosphate</text>
        <dbReference type="Rhea" id="RHEA:24898"/>
        <dbReference type="ChEBI" id="CHEBI:33019"/>
        <dbReference type="ChEBI" id="CHEBI:37565"/>
        <dbReference type="ChEBI" id="CHEBI:58805"/>
        <dbReference type="EC" id="2.7.7.65"/>
    </reaction>
</comment>
<dbReference type="NCBIfam" id="TIGR00254">
    <property type="entry name" value="GGDEF"/>
    <property type="match status" value="1"/>
</dbReference>
<feature type="transmembrane region" description="Helical" evidence="3">
    <location>
        <begin position="89"/>
        <end position="107"/>
    </location>
</feature>
<protein>
    <recommendedName>
        <fullName evidence="1">diguanylate cyclase</fullName>
        <ecNumber evidence="1">2.7.7.65</ecNumber>
    </recommendedName>
</protein>
<dbReference type="KEGG" id="pacr:FXN63_06790"/>
<dbReference type="GO" id="GO:0005886">
    <property type="term" value="C:plasma membrane"/>
    <property type="evidence" value="ECO:0007669"/>
    <property type="project" value="TreeGrafter"/>
</dbReference>
<feature type="transmembrane region" description="Helical" evidence="3">
    <location>
        <begin position="217"/>
        <end position="238"/>
    </location>
</feature>
<keyword evidence="3" id="KW-0472">Membrane</keyword>
<evidence type="ECO:0000256" key="4">
    <source>
        <dbReference type="SAM" id="SignalP"/>
    </source>
</evidence>
<feature type="transmembrane region" description="Helical" evidence="3">
    <location>
        <begin position="34"/>
        <end position="56"/>
    </location>
</feature>
<evidence type="ECO:0000259" key="5">
    <source>
        <dbReference type="PROSITE" id="PS50887"/>
    </source>
</evidence>
<sequence length="427" mass="46479">MSCTAMLACARLCLGRSCPACVMCSVVPMLDTRTLIFCGGVGQLLAALLLIGVAVIHRRELAARYWACAYLMLALGTPLFIMRGMVSDFMSIVVANTLSIGGVYLIYVGVAQFERRPKYWRAGLSMLLASALGLAYWAYVDPRLPARVIMANLGIIPFALMISWTMLRTRMIGQRIIPLAISALFLAVAIGNTIRVVDAAFRWDSANTNAFAAPWLALWLALTLAVVFLSATGFLIMIQLRVQARLDRLANHDPLTGLFNRRAFRRRVIDVMRQAVPDRADGAGGVLLLMDLDRFKQLNDHFGHLAGDRVLRAFANVLMEKLPPEAIAGRFGGDEFCVLLPEANAAQAAQQAEIIRAATERLAVIVGPAIVRVQVSIGLSEPTTSLSFNELLRRADQALYQAKSAGRNSVALGDKALALMQPASLAH</sequence>
<dbReference type="InterPro" id="IPR029787">
    <property type="entry name" value="Nucleotide_cyclase"/>
</dbReference>
<feature type="transmembrane region" description="Helical" evidence="3">
    <location>
        <begin position="63"/>
        <end position="83"/>
    </location>
</feature>
<dbReference type="PANTHER" id="PTHR45138">
    <property type="entry name" value="REGULATORY COMPONENTS OF SENSORY TRANSDUCTION SYSTEM"/>
    <property type="match status" value="1"/>
</dbReference>
<keyword evidence="7" id="KW-1185">Reference proteome</keyword>
<keyword evidence="3" id="KW-1133">Transmembrane helix</keyword>
<dbReference type="Proteomes" id="UP000325161">
    <property type="component" value="Chromosome"/>
</dbReference>
<dbReference type="PANTHER" id="PTHR45138:SF9">
    <property type="entry name" value="DIGUANYLATE CYCLASE DGCM-RELATED"/>
    <property type="match status" value="1"/>
</dbReference>
<dbReference type="EMBL" id="CP043046">
    <property type="protein sequence ID" value="QEI05581.1"/>
    <property type="molecule type" value="Genomic_DNA"/>
</dbReference>
<feature type="domain" description="GGDEF" evidence="5">
    <location>
        <begin position="283"/>
        <end position="415"/>
    </location>
</feature>
<accession>A0A5C0AYB0</accession>
<dbReference type="Pfam" id="PF00990">
    <property type="entry name" value="GGDEF"/>
    <property type="match status" value="1"/>
</dbReference>
<evidence type="ECO:0000313" key="7">
    <source>
        <dbReference type="Proteomes" id="UP000325161"/>
    </source>
</evidence>
<dbReference type="InterPro" id="IPR043128">
    <property type="entry name" value="Rev_trsase/Diguanyl_cyclase"/>
</dbReference>
<feature type="chain" id="PRO_5022927134" description="diguanylate cyclase" evidence="4">
    <location>
        <begin position="23"/>
        <end position="427"/>
    </location>
</feature>
<evidence type="ECO:0000256" key="2">
    <source>
        <dbReference type="ARBA" id="ARBA00034247"/>
    </source>
</evidence>
<feature type="signal peptide" evidence="4">
    <location>
        <begin position="1"/>
        <end position="22"/>
    </location>
</feature>
<dbReference type="SUPFAM" id="SSF55073">
    <property type="entry name" value="Nucleotide cyclase"/>
    <property type="match status" value="1"/>
</dbReference>
<dbReference type="EC" id="2.7.7.65" evidence="1"/>
<dbReference type="Gene3D" id="3.30.70.270">
    <property type="match status" value="1"/>
</dbReference>